<dbReference type="InterPro" id="IPR011022">
    <property type="entry name" value="Arrestin_C-like"/>
</dbReference>
<proteinExistence type="predicted"/>
<evidence type="ECO:0000313" key="3">
    <source>
        <dbReference type="EMBL" id="KAI1708923.1"/>
    </source>
</evidence>
<gene>
    <name evidence="3" type="ORF">DdX_11688</name>
</gene>
<dbReference type="EMBL" id="JAKKPZ010000033">
    <property type="protein sequence ID" value="KAI1708923.1"/>
    <property type="molecule type" value="Genomic_DNA"/>
</dbReference>
<feature type="domain" description="Arrestin C-terminal-like" evidence="2">
    <location>
        <begin position="260"/>
        <end position="444"/>
    </location>
</feature>
<comment type="caution">
    <text evidence="3">The sequence shown here is derived from an EMBL/GenBank/DDBJ whole genome shotgun (WGS) entry which is preliminary data.</text>
</comment>
<evidence type="ECO:0000313" key="4">
    <source>
        <dbReference type="Proteomes" id="UP001201812"/>
    </source>
</evidence>
<accession>A0AAD4N217</accession>
<evidence type="ECO:0000256" key="1">
    <source>
        <dbReference type="SAM" id="MobiDB-lite"/>
    </source>
</evidence>
<dbReference type="InterPro" id="IPR014756">
    <property type="entry name" value="Ig_E-set"/>
</dbReference>
<keyword evidence="4" id="KW-1185">Reference proteome</keyword>
<feature type="region of interest" description="Disordered" evidence="1">
    <location>
        <begin position="545"/>
        <end position="655"/>
    </location>
</feature>
<dbReference type="PANTHER" id="PTHR11188">
    <property type="entry name" value="ARRESTIN DOMAIN CONTAINING PROTEIN"/>
    <property type="match status" value="1"/>
</dbReference>
<dbReference type="InterPro" id="IPR050357">
    <property type="entry name" value="Arrestin_domain-protein"/>
</dbReference>
<dbReference type="Proteomes" id="UP001201812">
    <property type="component" value="Unassembled WGS sequence"/>
</dbReference>
<dbReference type="AlphaFoldDB" id="A0AAD4N217"/>
<feature type="compositionally biased region" description="Polar residues" evidence="1">
    <location>
        <begin position="545"/>
        <end position="571"/>
    </location>
</feature>
<feature type="compositionally biased region" description="Basic and acidic residues" evidence="1">
    <location>
        <begin position="627"/>
        <end position="640"/>
    </location>
</feature>
<organism evidence="3 4">
    <name type="scientific">Ditylenchus destructor</name>
    <dbReference type="NCBI Taxonomy" id="166010"/>
    <lineage>
        <taxon>Eukaryota</taxon>
        <taxon>Metazoa</taxon>
        <taxon>Ecdysozoa</taxon>
        <taxon>Nematoda</taxon>
        <taxon>Chromadorea</taxon>
        <taxon>Rhabditida</taxon>
        <taxon>Tylenchina</taxon>
        <taxon>Tylenchomorpha</taxon>
        <taxon>Sphaerularioidea</taxon>
        <taxon>Anguinidae</taxon>
        <taxon>Anguininae</taxon>
        <taxon>Ditylenchus</taxon>
    </lineage>
</organism>
<dbReference type="PANTHER" id="PTHR11188:SF83">
    <property type="entry name" value="ARRESTIN C-TERMINAL-LIKE DOMAIN-CONTAINING PROTEIN"/>
    <property type="match status" value="1"/>
</dbReference>
<evidence type="ECO:0000259" key="2">
    <source>
        <dbReference type="SMART" id="SM01017"/>
    </source>
</evidence>
<name>A0AAD4N217_9BILA</name>
<dbReference type="SMART" id="SM01017">
    <property type="entry name" value="Arrestin_C"/>
    <property type="match status" value="1"/>
</dbReference>
<protein>
    <submittedName>
        <fullName evidence="3">ARRestin Domain protein</fullName>
    </submittedName>
</protein>
<dbReference type="Gene3D" id="2.60.40.640">
    <property type="match status" value="2"/>
</dbReference>
<reference evidence="3" key="1">
    <citation type="submission" date="2022-01" db="EMBL/GenBank/DDBJ databases">
        <title>Genome Sequence Resource for Two Populations of Ditylenchus destructor, the Migratory Endoparasitic Phytonematode.</title>
        <authorList>
            <person name="Zhang H."/>
            <person name="Lin R."/>
            <person name="Xie B."/>
        </authorList>
    </citation>
    <scope>NUCLEOTIDE SEQUENCE</scope>
    <source>
        <strain evidence="3">BazhouSP</strain>
    </source>
</reference>
<sequence>MLLYSRTTLTPEQPNLTADGGARSAAVHANRFLAKQKAVTQPIKYLLMSSNTVNDFKKQRIVSKIGDQWLAAAKTSNVLSTILPYNYHYSVSPQRSPTMNSTVLQAEKPNTSSMSEFVIEFEEMTDGCYRPGQTITGAVVVSVSASSAAIEIISLKIRFCGSARVKCKAKAIDPKHELIYMDEEIDLLESKGQQQVESNEEQLFPFEKKLRSEENEIKTVNAVRGITIVENFDLNLLPCTQYFEPNQHNLVRKFGLFSCTGGHIRLNFSICRSAFVCGENIIIEGRIENKTDRRVDKVAAVLQQVIVVYGDSNQSKDNETNLLDVTDIHEDNLALFIDEGAAVRIERNFALPPLPPSTFALDGTEPNARTASPTDLNGDAATRRRRISLNMPRLSYSSTKSSPTSNQRGGRFLKVLYQMSVRVKTGGVEVMEINVPIVIGSIPHKDNQKPDMMKKNGVGHHLLPQSAPGEYGDQASKSIMYLQNRKERPVPLAAPSEVYICGRTQLSFTNKYPFFVDLPTSSKQSRKVSMLANAMRVEANIRQQMDSNGSVHSSRTAESPPANNTEPTSKPKSIDCYVNEDNTVTVQSPPQTAQSGHGFRSRIDRPCRHNHGAAGGLPPVEILINDSRNHRNNHIEHPRENQGCNPEEIKQDLNE</sequence>
<dbReference type="Pfam" id="PF02752">
    <property type="entry name" value="Arrestin_C"/>
    <property type="match status" value="1"/>
</dbReference>
<dbReference type="GO" id="GO:0005737">
    <property type="term" value="C:cytoplasm"/>
    <property type="evidence" value="ECO:0007669"/>
    <property type="project" value="TreeGrafter"/>
</dbReference>
<dbReference type="SUPFAM" id="SSF81296">
    <property type="entry name" value="E set domains"/>
    <property type="match status" value="1"/>
</dbReference>
<dbReference type="InterPro" id="IPR014752">
    <property type="entry name" value="Arrestin-like_C"/>
</dbReference>
<feature type="compositionally biased region" description="Polar residues" evidence="1">
    <location>
        <begin position="580"/>
        <end position="595"/>
    </location>
</feature>
<dbReference type="GO" id="GO:0015031">
    <property type="term" value="P:protein transport"/>
    <property type="evidence" value="ECO:0007669"/>
    <property type="project" value="TreeGrafter"/>
</dbReference>